<comment type="caution">
    <text evidence="5">The sequence shown here is derived from an EMBL/GenBank/DDBJ whole genome shotgun (WGS) entry which is preliminary data.</text>
</comment>
<feature type="domain" description="Acyl-CoA-binding" evidence="4">
    <location>
        <begin position="444"/>
        <end position="541"/>
    </location>
</feature>
<dbReference type="Gene3D" id="2.120.10.80">
    <property type="entry name" value="Kelch-type beta propeller"/>
    <property type="match status" value="2"/>
</dbReference>
<evidence type="ECO:0000259" key="4">
    <source>
        <dbReference type="Pfam" id="PF24922"/>
    </source>
</evidence>
<accession>A0AAD3SHG3</accession>
<dbReference type="InterPro" id="IPR006652">
    <property type="entry name" value="Kelch_1"/>
</dbReference>
<protein>
    <recommendedName>
        <fullName evidence="4">Acyl-CoA-binding domain-containing protein</fullName>
    </recommendedName>
</protein>
<feature type="coiled-coil region" evidence="3">
    <location>
        <begin position="446"/>
        <end position="539"/>
    </location>
</feature>
<dbReference type="Gene3D" id="1.20.5.1160">
    <property type="entry name" value="Vasodilator-stimulated phosphoprotein"/>
    <property type="match status" value="1"/>
</dbReference>
<dbReference type="InterPro" id="IPR011043">
    <property type="entry name" value="Gal_Oxase/kelch_b-propeller"/>
</dbReference>
<dbReference type="Pfam" id="PF24922">
    <property type="entry name" value="ACBP4_C"/>
    <property type="match status" value="1"/>
</dbReference>
<dbReference type="PANTHER" id="PTHR46093:SF5">
    <property type="entry name" value="OS02G0822800 PROTEIN"/>
    <property type="match status" value="1"/>
</dbReference>
<proteinExistence type="predicted"/>
<dbReference type="InterPro" id="IPR015915">
    <property type="entry name" value="Kelch-typ_b-propeller"/>
</dbReference>
<keyword evidence="6" id="KW-1185">Reference proteome</keyword>
<dbReference type="AlphaFoldDB" id="A0AAD3SHG3"/>
<evidence type="ECO:0000256" key="1">
    <source>
        <dbReference type="ARBA" id="ARBA00022441"/>
    </source>
</evidence>
<keyword evidence="3" id="KW-0175">Coiled coil</keyword>
<keyword evidence="1" id="KW-0880">Kelch repeat</keyword>
<dbReference type="PANTHER" id="PTHR46093">
    <property type="entry name" value="ACYL-COA-BINDING DOMAIN-CONTAINING PROTEIN 5"/>
    <property type="match status" value="1"/>
</dbReference>
<reference evidence="5" key="1">
    <citation type="submission" date="2023-05" db="EMBL/GenBank/DDBJ databases">
        <title>Nepenthes gracilis genome sequencing.</title>
        <authorList>
            <person name="Fukushima K."/>
        </authorList>
    </citation>
    <scope>NUCLEOTIDE SEQUENCE</scope>
    <source>
        <strain evidence="5">SING2019-196</strain>
    </source>
</reference>
<keyword evidence="2" id="KW-0677">Repeat</keyword>
<evidence type="ECO:0000256" key="2">
    <source>
        <dbReference type="ARBA" id="ARBA00022737"/>
    </source>
</evidence>
<evidence type="ECO:0000256" key="3">
    <source>
        <dbReference type="SAM" id="Coils"/>
    </source>
</evidence>
<evidence type="ECO:0000313" key="5">
    <source>
        <dbReference type="EMBL" id="GMH11242.1"/>
    </source>
</evidence>
<dbReference type="EMBL" id="BSYO01000011">
    <property type="protein sequence ID" value="GMH11242.1"/>
    <property type="molecule type" value="Genomic_DNA"/>
</dbReference>
<gene>
    <name evidence="5" type="ORF">Nepgr_013083</name>
</gene>
<evidence type="ECO:0000313" key="6">
    <source>
        <dbReference type="Proteomes" id="UP001279734"/>
    </source>
</evidence>
<sequence length="562" mass="62386">MGKGTWLGHIFSSISRLAAVLSHHCHHYSSRTLTENLSLNRSASIIRLILISDLNPPSLLIQFRCYGHRRHKRHFPRPSGRYKHASAVFGEKLYILGGSRNGRNLSDFQVLDLTNFTWSSLALSVEQNDVELENGNLQLQEPFSAISGHDMVVWGKKLLVLGGQPKKYSNYVTVRFVDLETQQCGFVKTAGKLPVARGGQSVTIVGSKLIMFGGEDINRKVLNDIHILDLDTMIWDEVEATQPPPSPRYDHTAALHAERYLLIFGGCSHYTCFNDLHVLDLQTMEWSQPETRGDYATPRAGHSGIAIDDNWFIVGGGDNKSGALETLVLDLTKFVWSVITRVNKGDFLASEGICLSSALISGEKYLVAFGGYNGKYNNEVFIMKPKLKDPAQRKIFQSAAAAAAAASVSAAYLIGLGNQTDLAKVEDANSEGYEIKHPQQKYTVDLDTIRGELSALELSLAQVKEENSLLRGKIDDTNNTHAELSKELLSVQVQLADERSRCFKLEAQIAELQKMLQSLPSIEAEVLSLRRQISTLERNMEPTTFQRQASRGVWQWIAGGNA</sequence>
<name>A0AAD3SHG3_NEPGR</name>
<dbReference type="SUPFAM" id="SSF50965">
    <property type="entry name" value="Galactose oxidase, central domain"/>
    <property type="match status" value="1"/>
</dbReference>
<dbReference type="Proteomes" id="UP001279734">
    <property type="component" value="Unassembled WGS sequence"/>
</dbReference>
<dbReference type="Pfam" id="PF01344">
    <property type="entry name" value="Kelch_1"/>
    <property type="match status" value="1"/>
</dbReference>
<dbReference type="Pfam" id="PF24681">
    <property type="entry name" value="Kelch_KLHDC2_KLHL20_DRC7"/>
    <property type="match status" value="1"/>
</dbReference>
<organism evidence="5 6">
    <name type="scientific">Nepenthes gracilis</name>
    <name type="common">Slender pitcher plant</name>
    <dbReference type="NCBI Taxonomy" id="150966"/>
    <lineage>
        <taxon>Eukaryota</taxon>
        <taxon>Viridiplantae</taxon>
        <taxon>Streptophyta</taxon>
        <taxon>Embryophyta</taxon>
        <taxon>Tracheophyta</taxon>
        <taxon>Spermatophyta</taxon>
        <taxon>Magnoliopsida</taxon>
        <taxon>eudicotyledons</taxon>
        <taxon>Gunneridae</taxon>
        <taxon>Pentapetalae</taxon>
        <taxon>Caryophyllales</taxon>
        <taxon>Nepenthaceae</taxon>
        <taxon>Nepenthes</taxon>
    </lineage>
</organism>
<dbReference type="InterPro" id="IPR056819">
    <property type="entry name" value="ACBP4-6_C"/>
</dbReference>